<evidence type="ECO:0000313" key="1">
    <source>
        <dbReference type="EMBL" id="KAK8762774.1"/>
    </source>
</evidence>
<proteinExistence type="predicted"/>
<comment type="caution">
    <text evidence="1">The sequence shown here is derived from an EMBL/GenBank/DDBJ whole genome shotgun (WGS) entry which is preliminary data.</text>
</comment>
<dbReference type="Proteomes" id="UP001321473">
    <property type="component" value="Unassembled WGS sequence"/>
</dbReference>
<organism evidence="1 2">
    <name type="scientific">Amblyomma americanum</name>
    <name type="common">Lone star tick</name>
    <dbReference type="NCBI Taxonomy" id="6943"/>
    <lineage>
        <taxon>Eukaryota</taxon>
        <taxon>Metazoa</taxon>
        <taxon>Ecdysozoa</taxon>
        <taxon>Arthropoda</taxon>
        <taxon>Chelicerata</taxon>
        <taxon>Arachnida</taxon>
        <taxon>Acari</taxon>
        <taxon>Parasitiformes</taxon>
        <taxon>Ixodida</taxon>
        <taxon>Ixodoidea</taxon>
        <taxon>Ixodidae</taxon>
        <taxon>Amblyomminae</taxon>
        <taxon>Amblyomma</taxon>
    </lineage>
</organism>
<gene>
    <name evidence="1" type="ORF">V5799_025952</name>
</gene>
<accession>A0AAQ4DJY4</accession>
<dbReference type="AlphaFoldDB" id="A0AAQ4DJY4"/>
<dbReference type="EMBL" id="JARKHS020029804">
    <property type="protein sequence ID" value="KAK8762774.1"/>
    <property type="molecule type" value="Genomic_DNA"/>
</dbReference>
<reference evidence="1 2" key="1">
    <citation type="journal article" date="2023" name="Arcadia Sci">
        <title>De novo assembly of a long-read Amblyomma americanum tick genome.</title>
        <authorList>
            <person name="Chou S."/>
            <person name="Poskanzer K.E."/>
            <person name="Rollins M."/>
            <person name="Thuy-Boun P.S."/>
        </authorList>
    </citation>
    <scope>NUCLEOTIDE SEQUENCE [LARGE SCALE GENOMIC DNA]</scope>
    <source>
        <strain evidence="1">F_SG_1</strain>
        <tissue evidence="1">Salivary glands</tissue>
    </source>
</reference>
<evidence type="ECO:0000313" key="2">
    <source>
        <dbReference type="Proteomes" id="UP001321473"/>
    </source>
</evidence>
<keyword evidence="2" id="KW-1185">Reference proteome</keyword>
<sequence>MLQEAPLHQRTNVFRSGAQLDEHEPAATAPPLCQTCTHHISDTSEARPNKRASNAIDLHERLAALHRLSELLVLNGIELTRFHCTCISLPSTPGAVDSNGTFDTRGYAHAKWRKFLF</sequence>
<protein>
    <submittedName>
        <fullName evidence="1">Uncharacterized protein</fullName>
    </submittedName>
</protein>
<name>A0AAQ4DJY4_AMBAM</name>